<dbReference type="AlphaFoldDB" id="A0A0G4PNT1"/>
<evidence type="ECO:0000259" key="12">
    <source>
        <dbReference type="Pfam" id="PF13802"/>
    </source>
</evidence>
<dbReference type="Gene3D" id="3.20.20.80">
    <property type="entry name" value="Glycosidases"/>
    <property type="match status" value="2"/>
</dbReference>
<dbReference type="GO" id="GO:0030246">
    <property type="term" value="F:carbohydrate binding"/>
    <property type="evidence" value="ECO:0007669"/>
    <property type="project" value="InterPro"/>
</dbReference>
<keyword evidence="6" id="KW-0325">Glycoprotein</keyword>
<dbReference type="STRING" id="1429867.A0A0G4PNT1"/>
<dbReference type="SUPFAM" id="SSF51445">
    <property type="entry name" value="(Trans)glycosidases"/>
    <property type="match status" value="1"/>
</dbReference>
<keyword evidence="5 9" id="KW-0378">Hydrolase</keyword>
<dbReference type="Gene3D" id="2.60.40.1760">
    <property type="entry name" value="glycosyl hydrolase (family 31)"/>
    <property type="match status" value="1"/>
</dbReference>
<feature type="chain" id="PRO_5005195498" description="alpha-glucosidase" evidence="10">
    <location>
        <begin position="20"/>
        <end position="1078"/>
    </location>
</feature>
<evidence type="ECO:0000256" key="1">
    <source>
        <dbReference type="ARBA" id="ARBA00001657"/>
    </source>
</evidence>
<dbReference type="CDD" id="cd14752">
    <property type="entry name" value="GH31_N"/>
    <property type="match status" value="1"/>
</dbReference>
<dbReference type="PROSITE" id="PS00707">
    <property type="entry name" value="GLYCOSYL_HYDROL_F31_2"/>
    <property type="match status" value="1"/>
</dbReference>
<dbReference type="InterPro" id="IPR013780">
    <property type="entry name" value="Glyco_hydro_b"/>
</dbReference>
<evidence type="ECO:0000256" key="6">
    <source>
        <dbReference type="ARBA" id="ARBA00023180"/>
    </source>
</evidence>
<dbReference type="InterPro" id="IPR048395">
    <property type="entry name" value="Glyco_hydro_31_C"/>
</dbReference>
<evidence type="ECO:0000259" key="11">
    <source>
        <dbReference type="Pfam" id="PF01055"/>
    </source>
</evidence>
<comment type="similarity">
    <text evidence="2 9">Belongs to the glycosyl hydrolase 31 family.</text>
</comment>
<dbReference type="FunFam" id="2.60.40.1180:FF:000001">
    <property type="entry name" value="Maltase-glucoamylase, intestinal"/>
    <property type="match status" value="1"/>
</dbReference>
<dbReference type="InterPro" id="IPR017853">
    <property type="entry name" value="GH"/>
</dbReference>
<dbReference type="Pfam" id="PF21365">
    <property type="entry name" value="Glyco_hydro_31_3rd"/>
    <property type="match status" value="1"/>
</dbReference>
<name>A0A0G4PNT1_PENC3</name>
<reference evidence="14 15" key="1">
    <citation type="journal article" date="2014" name="Nat. Commun.">
        <title>Multiple recent horizontal transfers of a large genomic region in cheese making fungi.</title>
        <authorList>
            <person name="Cheeseman K."/>
            <person name="Ropars J."/>
            <person name="Renault P."/>
            <person name="Dupont J."/>
            <person name="Gouzy J."/>
            <person name="Branca A."/>
            <person name="Abraham A.L."/>
            <person name="Ceppi M."/>
            <person name="Conseiller E."/>
            <person name="Debuchy R."/>
            <person name="Malagnac F."/>
            <person name="Goarin A."/>
            <person name="Silar P."/>
            <person name="Lacoste S."/>
            <person name="Sallet E."/>
            <person name="Bensimon A."/>
            <person name="Giraud T."/>
            <person name="Brygoo Y."/>
        </authorList>
    </citation>
    <scope>NUCLEOTIDE SEQUENCE [LARGE SCALE GENOMIC DNA]</scope>
    <source>
        <strain evidence="15">FM 013</strain>
    </source>
</reference>
<evidence type="ECO:0000256" key="7">
    <source>
        <dbReference type="ARBA" id="ARBA00023295"/>
    </source>
</evidence>
<evidence type="ECO:0000256" key="4">
    <source>
        <dbReference type="ARBA" id="ARBA00022729"/>
    </source>
</evidence>
<keyword evidence="7 9" id="KW-0326">Glycosidase</keyword>
<dbReference type="GO" id="GO:0005975">
    <property type="term" value="P:carbohydrate metabolic process"/>
    <property type="evidence" value="ECO:0007669"/>
    <property type="project" value="InterPro"/>
</dbReference>
<dbReference type="Pfam" id="PF01055">
    <property type="entry name" value="Glyco_hydro_31_2nd"/>
    <property type="match status" value="1"/>
</dbReference>
<evidence type="ECO:0000256" key="8">
    <source>
        <dbReference type="ARBA" id="ARBA00041343"/>
    </source>
</evidence>
<sequence>MVGVKTLLSGAWLLPAVYGAFSTFGPTASGSHSAASSTSSGQYTQFTIPAEADIGAQLIANIDDPEAVNAQSVCPGYKASNIKESVRGLTATLTLAGKPCNVYGTDIDSLDFSIEYLANDRLNVQIVPTYLDSSNYSWFVLDEHVVPRPASDNHASKKHSDLEITWSNEPSFHFKVTRKATRDAIFDTTGSVLVFENQFIEFVTSLPKDYNLYGIGEHIQQLRLLNNLTLTLYASDIGDPIDDNVYGSQPFYLDTRYYEVNDLGHHTLVASDKADQSKDYVSFSHGVFSRNAHGQEIIMNPEALKWRTLGGSIDLTFYSGPSQADVTKNYQLSTIGLPALQQYFTFGFHQCRWGYNNWTELEEVVSNFDKFEIPLETIWNDIDYMHGYRDFDNDQHRYPYTEGEKFIDKLHSSGRHYVPIIDSAIYIPNPKNASDAYDTYTRGHKDDVFLKNPDGSEYIGAVWPGYTVFPDWHNPKAGDFWANEIVTWHKKIAIDGIWIDMNEVSSFCVGSCGSGNLSMNPSHPPFALPGEPGDVIYDYPEGFEVSNKTEAASASAASSSQAAAAATGGSVSSSTSYLRTTPTAGVRNVNYPPYVINHDQDGHDLSTHAVSPNATHSDGVQEYDVHNLFGHQILNATYHGLLKVDEKKRPFIIGRSTFAGSGKWAGHWGGDNASRWAFMFFSIPQALSFSLFGIPMFGVDTCGFNGNTDEELCNRWMQLSAFFPFYRNHNTLSAISQEPYVWESVTAAAKSAMKIRYAILPYFYTLFHEAHTTGSTVMRALAWEFPTDPSLAAVDTQFLLGPSIMVVPVLAPQATSVKGVFPGLKHGEVWYDWYTQTAVDAKPGVNTTIPAPLGHIPVFVRGGSILPMQEPALTTKEARGTPWSLLVTLGGSGAASGQLYLDDGESNAPDKTLDVTFRVKGSSLSARAKGDWEESNPLATVTVLGVSKKPGTVKFNDRAVPASGVQYNTTSHVLSVVGLQKLTEEGAFNGNWTLKCWAKDRHHLKQANGPLQPPLHPHVPANLGYEPPRTLIRSKLVSGASTGIVLISHMQCASLVIRANYFKGWRGGGIGIWRGILV</sequence>
<dbReference type="Gene3D" id="2.60.40.1180">
    <property type="entry name" value="Golgi alpha-mannosidase II"/>
    <property type="match status" value="2"/>
</dbReference>
<dbReference type="InterPro" id="IPR030459">
    <property type="entry name" value="Glyco_hydro_31_CS"/>
</dbReference>
<proteinExistence type="inferred from homology"/>
<dbReference type="SUPFAM" id="SSF74650">
    <property type="entry name" value="Galactose mutarotase-like"/>
    <property type="match status" value="1"/>
</dbReference>
<dbReference type="InterPro" id="IPR030458">
    <property type="entry name" value="Glyco_hydro_31_AS"/>
</dbReference>
<comment type="catalytic activity">
    <reaction evidence="1">
        <text>Hydrolysis of terminal, non-reducing (1-&gt;4)-linked alpha-D-glucose residues with release of alpha-D-glucose.</text>
        <dbReference type="EC" id="3.2.1.20"/>
    </reaction>
</comment>
<dbReference type="EMBL" id="HG793157">
    <property type="protein sequence ID" value="CRL27806.1"/>
    <property type="molecule type" value="Genomic_DNA"/>
</dbReference>
<evidence type="ECO:0000256" key="9">
    <source>
        <dbReference type="RuleBase" id="RU361185"/>
    </source>
</evidence>
<dbReference type="InterPro" id="IPR000322">
    <property type="entry name" value="Glyco_hydro_31_TIM"/>
</dbReference>
<feature type="domain" description="Glycosyl hydrolase family 31 C-terminal" evidence="13">
    <location>
        <begin position="774"/>
        <end position="866"/>
    </location>
</feature>
<dbReference type="EC" id="3.2.1.20" evidence="3"/>
<dbReference type="Proteomes" id="UP000053732">
    <property type="component" value="Unassembled WGS sequence"/>
</dbReference>
<keyword evidence="15" id="KW-1185">Reference proteome</keyword>
<evidence type="ECO:0000313" key="15">
    <source>
        <dbReference type="Proteomes" id="UP000053732"/>
    </source>
</evidence>
<evidence type="ECO:0000256" key="10">
    <source>
        <dbReference type="SAM" id="SignalP"/>
    </source>
</evidence>
<dbReference type="GO" id="GO:0004558">
    <property type="term" value="F:alpha-1,4-glucosidase activity"/>
    <property type="evidence" value="ECO:0007669"/>
    <property type="project" value="UniProtKB-EC"/>
</dbReference>
<evidence type="ECO:0000313" key="14">
    <source>
        <dbReference type="EMBL" id="CRL27806.1"/>
    </source>
</evidence>
<feature type="domain" description="Glycoside hydrolase family 31 TIM barrel" evidence="11">
    <location>
        <begin position="338"/>
        <end position="766"/>
    </location>
</feature>
<dbReference type="FunFam" id="2.60.40.1760:FF:000005">
    <property type="entry name" value="Putative alpha-glucosidase AgdA"/>
    <property type="match status" value="1"/>
</dbReference>
<dbReference type="PANTHER" id="PTHR22762">
    <property type="entry name" value="ALPHA-GLUCOSIDASE"/>
    <property type="match status" value="1"/>
</dbReference>
<dbReference type="InterPro" id="IPR011013">
    <property type="entry name" value="Gal_mutarotase_sf_dom"/>
</dbReference>
<keyword evidence="4 10" id="KW-0732">Signal</keyword>
<accession>A0A0G4PNT1</accession>
<dbReference type="Pfam" id="PF13802">
    <property type="entry name" value="Gal_mutarotas_2"/>
    <property type="match status" value="1"/>
</dbReference>
<evidence type="ECO:0000256" key="5">
    <source>
        <dbReference type="ARBA" id="ARBA00022801"/>
    </source>
</evidence>
<feature type="signal peptide" evidence="10">
    <location>
        <begin position="1"/>
        <end position="19"/>
    </location>
</feature>
<evidence type="ECO:0000256" key="3">
    <source>
        <dbReference type="ARBA" id="ARBA00012741"/>
    </source>
</evidence>
<feature type="domain" description="Glycoside hydrolase family 31 N-terminal" evidence="12">
    <location>
        <begin position="112"/>
        <end position="256"/>
    </location>
</feature>
<dbReference type="CDD" id="cd06602">
    <property type="entry name" value="GH31_MGAM_SI_GAA"/>
    <property type="match status" value="1"/>
</dbReference>
<gene>
    <name evidence="14" type="ORF">PCAMFM013_S024g000061</name>
</gene>
<dbReference type="SUPFAM" id="SSF51011">
    <property type="entry name" value="Glycosyl hydrolase domain"/>
    <property type="match status" value="1"/>
</dbReference>
<dbReference type="InterPro" id="IPR025887">
    <property type="entry name" value="Glyco_hydro_31_N_dom"/>
</dbReference>
<dbReference type="FunFam" id="3.20.20.80:FF:000169">
    <property type="entry name" value="Putative alpha-glucosidase AgdA"/>
    <property type="match status" value="1"/>
</dbReference>
<dbReference type="PANTHER" id="PTHR22762:SF133">
    <property type="entry name" value="P-TYPE DOMAIN-CONTAINING PROTEIN"/>
    <property type="match status" value="1"/>
</dbReference>
<evidence type="ECO:0000259" key="13">
    <source>
        <dbReference type="Pfam" id="PF21365"/>
    </source>
</evidence>
<dbReference type="PROSITE" id="PS00129">
    <property type="entry name" value="GLYCOSYL_HYDROL_F31_1"/>
    <property type="match status" value="1"/>
</dbReference>
<protein>
    <recommendedName>
        <fullName evidence="3">alpha-glucosidase</fullName>
        <ecNumber evidence="3">3.2.1.20</ecNumber>
    </recommendedName>
    <alternativeName>
        <fullName evidence="8">Maltase</fullName>
    </alternativeName>
</protein>
<dbReference type="FunFam" id="3.20.20.80:FF:000138">
    <property type="entry name" value="Putative alpha-glucosidase AgdA"/>
    <property type="match status" value="1"/>
</dbReference>
<evidence type="ECO:0000256" key="2">
    <source>
        <dbReference type="ARBA" id="ARBA00007806"/>
    </source>
</evidence>
<organism evidence="14 15">
    <name type="scientific">Penicillium camemberti (strain FM 013)</name>
    <dbReference type="NCBI Taxonomy" id="1429867"/>
    <lineage>
        <taxon>Eukaryota</taxon>
        <taxon>Fungi</taxon>
        <taxon>Dikarya</taxon>
        <taxon>Ascomycota</taxon>
        <taxon>Pezizomycotina</taxon>
        <taxon>Eurotiomycetes</taxon>
        <taxon>Eurotiomycetidae</taxon>
        <taxon>Eurotiales</taxon>
        <taxon>Aspergillaceae</taxon>
        <taxon>Penicillium</taxon>
    </lineage>
</organism>